<dbReference type="OrthoDB" id="5522855at2"/>
<dbReference type="InterPro" id="IPR000700">
    <property type="entry name" value="PAS-assoc_C"/>
</dbReference>
<dbReference type="SMART" id="SM00091">
    <property type="entry name" value="PAS"/>
    <property type="match status" value="3"/>
</dbReference>
<dbReference type="CDD" id="cd00130">
    <property type="entry name" value="PAS"/>
    <property type="match status" value="2"/>
</dbReference>
<dbReference type="EC" id="2.7.13.3" evidence="2"/>
<dbReference type="Gene3D" id="3.30.450.20">
    <property type="entry name" value="PAS domain"/>
    <property type="match status" value="4"/>
</dbReference>
<dbReference type="AlphaFoldDB" id="A0A1G7H5U3"/>
<dbReference type="RefSeq" id="WP_091872388.1">
    <property type="nucleotide sequence ID" value="NZ_FNAO01000009.1"/>
</dbReference>
<name>A0A1G7H5U3_9FLAO</name>
<gene>
    <name evidence="9" type="ORF">SAMN05421636_10918</name>
</gene>
<dbReference type="InterPro" id="IPR036890">
    <property type="entry name" value="HATPase_C_sf"/>
</dbReference>
<dbReference type="Gene3D" id="2.10.70.100">
    <property type="match status" value="2"/>
</dbReference>
<comment type="catalytic activity">
    <reaction evidence="1">
        <text>ATP + protein L-histidine = ADP + protein N-phospho-L-histidine.</text>
        <dbReference type="EC" id="2.7.13.3"/>
    </reaction>
</comment>
<dbReference type="EMBL" id="FNAO01000009">
    <property type="protein sequence ID" value="SDE95798.1"/>
    <property type="molecule type" value="Genomic_DNA"/>
</dbReference>
<evidence type="ECO:0000259" key="8">
    <source>
        <dbReference type="PROSITE" id="PS50113"/>
    </source>
</evidence>
<dbReference type="STRING" id="641691.SAMN05421636_10918"/>
<dbReference type="SUPFAM" id="SSF55874">
    <property type="entry name" value="ATPase domain of HSP90 chaperone/DNA topoisomerase II/histidine kinase"/>
    <property type="match status" value="1"/>
</dbReference>
<dbReference type="PANTHER" id="PTHR43304">
    <property type="entry name" value="PHYTOCHROME-LIKE PROTEIN CPH1"/>
    <property type="match status" value="1"/>
</dbReference>
<evidence type="ECO:0000313" key="9">
    <source>
        <dbReference type="EMBL" id="SDE95798.1"/>
    </source>
</evidence>
<dbReference type="InterPro" id="IPR000014">
    <property type="entry name" value="PAS"/>
</dbReference>
<evidence type="ECO:0000259" key="7">
    <source>
        <dbReference type="PROSITE" id="PS50112"/>
    </source>
</evidence>
<feature type="domain" description="PAC" evidence="8">
    <location>
        <begin position="449"/>
        <end position="501"/>
    </location>
</feature>
<dbReference type="Proteomes" id="UP000199109">
    <property type="component" value="Unassembled WGS sequence"/>
</dbReference>
<dbReference type="InterPro" id="IPR005467">
    <property type="entry name" value="His_kinase_dom"/>
</dbReference>
<dbReference type="InterPro" id="IPR004358">
    <property type="entry name" value="Sig_transdc_His_kin-like_C"/>
</dbReference>
<dbReference type="PROSITE" id="PS50113">
    <property type="entry name" value="PAC"/>
    <property type="match status" value="3"/>
</dbReference>
<dbReference type="PROSITE" id="PS50109">
    <property type="entry name" value="HIS_KIN"/>
    <property type="match status" value="1"/>
</dbReference>
<dbReference type="Pfam" id="PF02518">
    <property type="entry name" value="HATPase_c"/>
    <property type="match status" value="1"/>
</dbReference>
<dbReference type="InterPro" id="IPR013656">
    <property type="entry name" value="PAS_4"/>
</dbReference>
<dbReference type="InterPro" id="IPR013655">
    <property type="entry name" value="PAS_fold_3"/>
</dbReference>
<keyword evidence="4" id="KW-0808">Transferase</keyword>
<dbReference type="InterPro" id="IPR035965">
    <property type="entry name" value="PAS-like_dom_sf"/>
</dbReference>
<evidence type="ECO:0000259" key="6">
    <source>
        <dbReference type="PROSITE" id="PS50109"/>
    </source>
</evidence>
<keyword evidence="3" id="KW-0597">Phosphoprotein</keyword>
<dbReference type="InterPro" id="IPR052162">
    <property type="entry name" value="Sensor_kinase/Photoreceptor"/>
</dbReference>
<dbReference type="Gene3D" id="3.30.565.10">
    <property type="entry name" value="Histidine kinase-like ATPase, C-terminal domain"/>
    <property type="match status" value="1"/>
</dbReference>
<dbReference type="Pfam" id="PF08448">
    <property type="entry name" value="PAS_4"/>
    <property type="match status" value="1"/>
</dbReference>
<reference evidence="9 10" key="1">
    <citation type="submission" date="2016-10" db="EMBL/GenBank/DDBJ databases">
        <authorList>
            <person name="de Groot N.N."/>
        </authorList>
    </citation>
    <scope>NUCLEOTIDE SEQUENCE [LARGE SCALE GENOMIC DNA]</scope>
    <source>
        <strain evidence="9 10">DSM 23421</strain>
    </source>
</reference>
<feature type="domain" description="Histidine kinase" evidence="6">
    <location>
        <begin position="519"/>
        <end position="732"/>
    </location>
</feature>
<keyword evidence="10" id="KW-1185">Reference proteome</keyword>
<dbReference type="NCBIfam" id="TIGR00229">
    <property type="entry name" value="sensory_box"/>
    <property type="match status" value="3"/>
</dbReference>
<feature type="domain" description="PAS" evidence="7">
    <location>
        <begin position="375"/>
        <end position="445"/>
    </location>
</feature>
<proteinExistence type="predicted"/>
<dbReference type="GO" id="GO:0004673">
    <property type="term" value="F:protein histidine kinase activity"/>
    <property type="evidence" value="ECO:0007669"/>
    <property type="project" value="UniProtKB-EC"/>
</dbReference>
<dbReference type="PRINTS" id="PR00344">
    <property type="entry name" value="BCTRLSENSOR"/>
</dbReference>
<accession>A0A1G7H5U3</accession>
<keyword evidence="5" id="KW-0418">Kinase</keyword>
<organism evidence="9 10">
    <name type="scientific">Pricia antarctica</name>
    <dbReference type="NCBI Taxonomy" id="641691"/>
    <lineage>
        <taxon>Bacteria</taxon>
        <taxon>Pseudomonadati</taxon>
        <taxon>Bacteroidota</taxon>
        <taxon>Flavobacteriia</taxon>
        <taxon>Flavobacteriales</taxon>
        <taxon>Flavobacteriaceae</taxon>
        <taxon>Pricia</taxon>
    </lineage>
</organism>
<dbReference type="SUPFAM" id="SSF55785">
    <property type="entry name" value="PYP-like sensor domain (PAS domain)"/>
    <property type="match status" value="4"/>
</dbReference>
<evidence type="ECO:0000313" key="10">
    <source>
        <dbReference type="Proteomes" id="UP000199109"/>
    </source>
</evidence>
<feature type="domain" description="PAS" evidence="7">
    <location>
        <begin position="262"/>
        <end position="319"/>
    </location>
</feature>
<evidence type="ECO:0000256" key="2">
    <source>
        <dbReference type="ARBA" id="ARBA00012438"/>
    </source>
</evidence>
<evidence type="ECO:0000256" key="5">
    <source>
        <dbReference type="ARBA" id="ARBA00022777"/>
    </source>
</evidence>
<evidence type="ECO:0000256" key="3">
    <source>
        <dbReference type="ARBA" id="ARBA00022553"/>
    </source>
</evidence>
<feature type="domain" description="PAC" evidence="8">
    <location>
        <begin position="74"/>
        <end position="126"/>
    </location>
</feature>
<protein>
    <recommendedName>
        <fullName evidence="2">histidine kinase</fullName>
        <ecNumber evidence="2">2.7.13.3</ecNumber>
    </recommendedName>
</protein>
<dbReference type="PANTHER" id="PTHR43304:SF1">
    <property type="entry name" value="PAC DOMAIN-CONTAINING PROTEIN"/>
    <property type="match status" value="1"/>
</dbReference>
<feature type="domain" description="PAC" evidence="8">
    <location>
        <begin position="322"/>
        <end position="374"/>
    </location>
</feature>
<dbReference type="SMART" id="SM00387">
    <property type="entry name" value="HATPase_c"/>
    <property type="match status" value="1"/>
</dbReference>
<dbReference type="SMART" id="SM00086">
    <property type="entry name" value="PAC"/>
    <property type="match status" value="4"/>
</dbReference>
<dbReference type="Pfam" id="PF08447">
    <property type="entry name" value="PAS_3"/>
    <property type="match status" value="3"/>
</dbReference>
<dbReference type="PROSITE" id="PS50112">
    <property type="entry name" value="PAS"/>
    <property type="match status" value="2"/>
</dbReference>
<sequence length="733" mass="83468">MEIASINFLIKDSPTAVAILDLDMCFISYSEIWQREFAPNFDSIVGKSYYDILSDTPEALRKIYNDCLNGASNSNIGRKFIAANGAITWLNWRIDSWKDDNGQINGLIVTLADITETKRREELLIKAQKVSCTGAYEVDLFSDRVYWTEITREIHEVSKNYIPSLEGIINFYKKGEHRDKITRLVSDAISEGTPWDTELIIITAKGNEVWIRAKGEVEIVDNKPVRIYGTIQDIDEKKRIALNYKAVTDKLTAATVGANFGIFNFDIVNNVLNWDESMYRIYGVDKNDFTGEYEAWRSGLHPDDIERCDIEVEMAISGEKNFDSEFRIVWPNGEIRHIRGIIVMVRDADDKAIAMTGTNWDVTELKVAQFKLRKSEEFFQTAFESSNIGMAMVGLDGKWIKVNQSICNSLGYSQNDLLQMTFQDITHPEDLQKDLKLLNELFEGKSEGYQIEKRYYHKNGNIVYVILAVTAVREIDGQLSHFISQIMDISPRINAEKRLNRLVDVTTEQNKSLLNFAHIVSHNLRSHSSNLSMLSGFLSTEENEMERKNLLNMLCDASESLNETVLHLNEVVQVKVDALDKMKGVNLNKIIRDVKKNVALLLQDKNAVCHINIDRNLKIRGIPAYLDSIFLNLFTNSIKYSSPERTPVINIVSERIENKILLSFSDNGLGIDLNRHGDKLFGMYKTFHRNNDAKGIGLFITKNQIEAMNGSIEVESTVNVGTTFKLCFEIGFL</sequence>
<evidence type="ECO:0000256" key="1">
    <source>
        <dbReference type="ARBA" id="ARBA00000085"/>
    </source>
</evidence>
<dbReference type="InterPro" id="IPR003594">
    <property type="entry name" value="HATPase_dom"/>
</dbReference>
<dbReference type="InterPro" id="IPR001610">
    <property type="entry name" value="PAC"/>
</dbReference>
<evidence type="ECO:0000256" key="4">
    <source>
        <dbReference type="ARBA" id="ARBA00022679"/>
    </source>
</evidence>